<evidence type="ECO:0000259" key="3">
    <source>
        <dbReference type="Pfam" id="PF00724"/>
    </source>
</evidence>
<evidence type="ECO:0000256" key="2">
    <source>
        <dbReference type="ARBA" id="ARBA00023002"/>
    </source>
</evidence>
<name>A0A0R1LAZ8_9LACO</name>
<proteinExistence type="predicted"/>
<dbReference type="InterPro" id="IPR051799">
    <property type="entry name" value="NADH_flavin_oxidoreductase"/>
</dbReference>
<gene>
    <name evidence="4" type="ORF">FD17_GL001143</name>
</gene>
<reference evidence="4 5" key="1">
    <citation type="journal article" date="2015" name="Genome Announc.">
        <title>Expanding the biotechnology potential of lactobacilli through comparative genomics of 213 strains and associated genera.</title>
        <authorList>
            <person name="Sun Z."/>
            <person name="Harris H.M."/>
            <person name="McCann A."/>
            <person name="Guo C."/>
            <person name="Argimon S."/>
            <person name="Zhang W."/>
            <person name="Yang X."/>
            <person name="Jeffery I.B."/>
            <person name="Cooney J.C."/>
            <person name="Kagawa T.F."/>
            <person name="Liu W."/>
            <person name="Song Y."/>
            <person name="Salvetti E."/>
            <person name="Wrobel A."/>
            <person name="Rasinkangas P."/>
            <person name="Parkhill J."/>
            <person name="Rea M.C."/>
            <person name="O'Sullivan O."/>
            <person name="Ritari J."/>
            <person name="Douillard F.P."/>
            <person name="Paul Ross R."/>
            <person name="Yang R."/>
            <person name="Briner A.E."/>
            <person name="Felis G.E."/>
            <person name="de Vos W.M."/>
            <person name="Barrangou R."/>
            <person name="Klaenhammer T.R."/>
            <person name="Caufield P.W."/>
            <person name="Cui Y."/>
            <person name="Zhang H."/>
            <person name="O'Toole P.W."/>
        </authorList>
    </citation>
    <scope>NUCLEOTIDE SEQUENCE [LARGE SCALE GENOMIC DNA]</scope>
    <source>
        <strain evidence="4 5">DSM 19904</strain>
    </source>
</reference>
<dbReference type="InterPro" id="IPR013785">
    <property type="entry name" value="Aldolase_TIM"/>
</dbReference>
<dbReference type="InterPro" id="IPR001155">
    <property type="entry name" value="OxRdtase_FMN_N"/>
</dbReference>
<sequence>MKKILDKVTLKHGAVLNDRLVMAPMVTWAGNDDGDVTQEQLDYYAARSQVAGMIITEATYVDPAGIAFKGQIGISSDKYISGLTKLADVIKSHGAKAILQLHHGGRQAAVYYDRGGSPVVPTEKDYPFIDYPVRTITEGEILRVIKEFGEGTIRAIKAGFDGVEIHGANHYLLQQFFSAYSNERTDWYGGSLDKRMNFILDIISEVEKVAKEYAKPDFIIGLRISQQEIHGENYGFGWEDNCEFIKRLNSTALDYLHISAMGNAVDGWKAQPNDKDASFTELYAKSIDPSIKLIACGDILTVEDAKEAVQVADLAGLAREALMDPKFGKKLHDGKPETVVSRISKERLPLLKWPSGLYDVIIKGEGWQGDIPKHGYVTDVPMPGDEEVVEYQRN</sequence>
<dbReference type="PANTHER" id="PTHR43656">
    <property type="entry name" value="BINDING OXIDOREDUCTASE, PUTATIVE (AFU_ORTHOLOGUE AFUA_2G08260)-RELATED"/>
    <property type="match status" value="1"/>
</dbReference>
<feature type="domain" description="NADH:flavin oxidoreductase/NADH oxidase N-terminal" evidence="3">
    <location>
        <begin position="11"/>
        <end position="336"/>
    </location>
</feature>
<dbReference type="Gene3D" id="3.20.20.70">
    <property type="entry name" value="Aldolase class I"/>
    <property type="match status" value="1"/>
</dbReference>
<keyword evidence="5" id="KW-1185">Reference proteome</keyword>
<dbReference type="GO" id="GO:0016491">
    <property type="term" value="F:oxidoreductase activity"/>
    <property type="evidence" value="ECO:0007669"/>
    <property type="project" value="UniProtKB-KW"/>
</dbReference>
<dbReference type="Pfam" id="PF00724">
    <property type="entry name" value="Oxidored_FMN"/>
    <property type="match status" value="1"/>
</dbReference>
<organism evidence="4 5">
    <name type="scientific">Lentilactobacillus sunkii DSM 19904</name>
    <dbReference type="NCBI Taxonomy" id="1423808"/>
    <lineage>
        <taxon>Bacteria</taxon>
        <taxon>Bacillati</taxon>
        <taxon>Bacillota</taxon>
        <taxon>Bacilli</taxon>
        <taxon>Lactobacillales</taxon>
        <taxon>Lactobacillaceae</taxon>
        <taxon>Lentilactobacillus</taxon>
    </lineage>
</organism>
<dbReference type="RefSeq" id="WP_057823438.1">
    <property type="nucleotide sequence ID" value="NZ_AZEA01000002.1"/>
</dbReference>
<comment type="caution">
    <text evidence="4">The sequence shown here is derived from an EMBL/GenBank/DDBJ whole genome shotgun (WGS) entry which is preliminary data.</text>
</comment>
<keyword evidence="1" id="KW-0285">Flavoprotein</keyword>
<dbReference type="EMBL" id="AZEA01000002">
    <property type="protein sequence ID" value="KRK89554.1"/>
    <property type="molecule type" value="Genomic_DNA"/>
</dbReference>
<dbReference type="PATRIC" id="fig|1423808.3.peg.1155"/>
<dbReference type="GO" id="GO:0010181">
    <property type="term" value="F:FMN binding"/>
    <property type="evidence" value="ECO:0007669"/>
    <property type="project" value="InterPro"/>
</dbReference>
<keyword evidence="2" id="KW-0560">Oxidoreductase</keyword>
<evidence type="ECO:0000313" key="4">
    <source>
        <dbReference type="EMBL" id="KRK89554.1"/>
    </source>
</evidence>
<accession>A0A0R1LAZ8</accession>
<dbReference type="PANTHER" id="PTHR43656:SF2">
    <property type="entry name" value="BINDING OXIDOREDUCTASE, PUTATIVE (AFU_ORTHOLOGUE AFUA_2G08260)-RELATED"/>
    <property type="match status" value="1"/>
</dbReference>
<dbReference type="AlphaFoldDB" id="A0A0R1LAZ8"/>
<evidence type="ECO:0000256" key="1">
    <source>
        <dbReference type="ARBA" id="ARBA00022630"/>
    </source>
</evidence>
<protein>
    <submittedName>
        <fullName evidence="4">NADPH dehydrogenase</fullName>
    </submittedName>
</protein>
<dbReference type="SUPFAM" id="SSF51395">
    <property type="entry name" value="FMN-linked oxidoreductases"/>
    <property type="match status" value="1"/>
</dbReference>
<dbReference type="OrthoDB" id="9772736at2"/>
<evidence type="ECO:0000313" key="5">
    <source>
        <dbReference type="Proteomes" id="UP000051581"/>
    </source>
</evidence>
<dbReference type="Proteomes" id="UP000051581">
    <property type="component" value="Unassembled WGS sequence"/>
</dbReference>